<keyword evidence="12" id="KW-1185">Reference proteome</keyword>
<organism evidence="11 12">
    <name type="scientific">Taenia crassiceps</name>
    <dbReference type="NCBI Taxonomy" id="6207"/>
    <lineage>
        <taxon>Eukaryota</taxon>
        <taxon>Metazoa</taxon>
        <taxon>Spiralia</taxon>
        <taxon>Lophotrochozoa</taxon>
        <taxon>Platyhelminthes</taxon>
        <taxon>Cestoda</taxon>
        <taxon>Eucestoda</taxon>
        <taxon>Cyclophyllidea</taxon>
        <taxon>Taeniidae</taxon>
        <taxon>Taenia</taxon>
    </lineage>
</organism>
<comment type="similarity">
    <text evidence="2">Belongs to the RMI1 family.</text>
</comment>
<comment type="caution">
    <text evidence="11">The sequence shown here is derived from an EMBL/GenBank/DDBJ whole genome shotgun (WGS) entry which is preliminary data.</text>
</comment>
<feature type="domain" description="RecQ-mediated genome instability protein 1 C-terminal OB-fold" evidence="9">
    <location>
        <begin position="462"/>
        <end position="581"/>
    </location>
</feature>
<evidence type="ECO:0000256" key="6">
    <source>
        <dbReference type="ARBA" id="ARBA00024977"/>
    </source>
</evidence>
<dbReference type="PANTHER" id="PTHR14790:SF15">
    <property type="entry name" value="RECQ-MEDIATED GENOME INSTABILITY PROTEIN 1"/>
    <property type="match status" value="1"/>
</dbReference>
<dbReference type="Pfam" id="PF21000">
    <property type="entry name" value="RMI1_N_N"/>
    <property type="match status" value="1"/>
</dbReference>
<feature type="compositionally biased region" description="Polar residues" evidence="7">
    <location>
        <begin position="416"/>
        <end position="429"/>
    </location>
</feature>
<dbReference type="InterPro" id="IPR044881">
    <property type="entry name" value="RMI1_N_N_sf"/>
</dbReference>
<proteinExistence type="inferred from homology"/>
<dbReference type="Proteomes" id="UP001651158">
    <property type="component" value="Unassembled WGS sequence"/>
</dbReference>
<feature type="domain" description="RecQ mediated genome instability protein 1 OB-fold" evidence="8">
    <location>
        <begin position="79"/>
        <end position="221"/>
    </location>
</feature>
<feature type="domain" description="RMI1 N-terminal" evidence="10">
    <location>
        <begin position="24"/>
        <end position="63"/>
    </location>
</feature>
<dbReference type="InterPro" id="IPR013894">
    <property type="entry name" value="RMI1_OB"/>
</dbReference>
<dbReference type="InterPro" id="IPR042470">
    <property type="entry name" value="RMI1_N_C_sf"/>
</dbReference>
<evidence type="ECO:0000259" key="10">
    <source>
        <dbReference type="Pfam" id="PF21000"/>
    </source>
</evidence>
<name>A0ABR4Q6D6_9CEST</name>
<dbReference type="Pfam" id="PF08585">
    <property type="entry name" value="RMI1_N_C"/>
    <property type="match status" value="1"/>
</dbReference>
<dbReference type="InterPro" id="IPR049363">
    <property type="entry name" value="RMI1_N"/>
</dbReference>
<evidence type="ECO:0000259" key="8">
    <source>
        <dbReference type="Pfam" id="PF08585"/>
    </source>
</evidence>
<keyword evidence="4" id="KW-0235">DNA replication</keyword>
<accession>A0ABR4Q6D6</accession>
<dbReference type="PANTHER" id="PTHR14790">
    <property type="entry name" value="RECQ-MEDIATED GENOME INSTABILITY PROTEIN 1 RMI1"/>
    <property type="match status" value="1"/>
</dbReference>
<dbReference type="SMART" id="SM01161">
    <property type="entry name" value="DUF1767"/>
    <property type="match status" value="1"/>
</dbReference>
<dbReference type="Gene3D" id="1.10.8.1020">
    <property type="entry name" value="RecQ-mediated genome instability protein 1, N-terminal domain"/>
    <property type="match status" value="1"/>
</dbReference>
<dbReference type="EMBL" id="JAKROA010000009">
    <property type="protein sequence ID" value="KAL5105224.1"/>
    <property type="molecule type" value="Genomic_DNA"/>
</dbReference>
<comment type="function">
    <text evidence="6">Essential component of the RMI complex, a complex that plays an important role in the processing of homologous recombination intermediates to limit DNA crossover formation in cells. Promotes TOP3A binding to double Holliday junctions (DHJ) and hence stimulates TOP3A-mediated dissolution. Required for BLM phosphorylation during mitosis. Within the BLM complex, required for BLM and TOP3A stability.</text>
</comment>
<dbReference type="InterPro" id="IPR032199">
    <property type="entry name" value="RMI1_C"/>
</dbReference>
<keyword evidence="5" id="KW-0539">Nucleus</keyword>
<comment type="subcellular location">
    <subcellularLocation>
        <location evidence="1">Nucleus</location>
    </subcellularLocation>
</comment>
<evidence type="ECO:0000256" key="3">
    <source>
        <dbReference type="ARBA" id="ARBA00018987"/>
    </source>
</evidence>
<gene>
    <name evidence="11" type="ORF">TcWFU_005954</name>
</gene>
<dbReference type="Gene3D" id="2.40.50.510">
    <property type="match status" value="1"/>
</dbReference>
<evidence type="ECO:0000256" key="7">
    <source>
        <dbReference type="SAM" id="MobiDB-lite"/>
    </source>
</evidence>
<evidence type="ECO:0000256" key="4">
    <source>
        <dbReference type="ARBA" id="ARBA00022705"/>
    </source>
</evidence>
<evidence type="ECO:0000256" key="1">
    <source>
        <dbReference type="ARBA" id="ARBA00004123"/>
    </source>
</evidence>
<sequence length="720" mass="81232">MSGVLSPGEIGSLRDWMESEAVIVPEGWLEACLDWLSEQSDDRMTFQQLREAVYQQWLHSDFTQFECPILPDQEAVMQETLLLEGELCLQISALIKIGESYYGQLRRFEGNLSKDLPDLEIDRELDDDVEEASIDPSFQLSNVATQSFPPSDRPTRLQTANTPTYALHLTDGVRTIKAVEVGSVYSTTATSPEEWFRIGAKVRLKGPLKLRKGVLLLPCGTISNPAVTSQSPNSQCCFLGGEVEFTEAGERRMEALLQRELLMKLNLPPDNPPEWFPGQRHLPTEANINNANDNIANSTIGVAPQLPERNVADEAREGEDLFDEDDLLLASAVEDFESLAAAAVEDGTTNEATTGQEEESVPGADPNEVAVDAALEEINFSPQVDTESITPHSSSFPKTLVELPCRPPSNPIIHKPQQSSSKARPSAQRSRSDIRRYFSTTSTLHSQRQQHSAMEARARMPQFAYLQDIYYDRQQRRSGGSEVHSVRGMLISVQSQLEHHEGQRWSLTVRLTDGTAVLDADMEDELLHRLIGLSALEVEAMKQLGRQKDEGQKQRLREVVNAFQMKLCHFSGIFEVIFPDAAITSATSCRPRIRQFQLLDQQWPSFLQDHQMWQDFLLQSNLHPTACSCSRLRIGISTTPSVSVGRRFAQTLQDLTNPQLTFNLRRPSCESEERERIEVPATALWFILLQAKEVHYETFLISQRLKEERGNMQLNQRWVW</sequence>
<evidence type="ECO:0000313" key="12">
    <source>
        <dbReference type="Proteomes" id="UP001651158"/>
    </source>
</evidence>
<feature type="compositionally biased region" description="Polar residues" evidence="7">
    <location>
        <begin position="382"/>
        <end position="397"/>
    </location>
</feature>
<feature type="region of interest" description="Disordered" evidence="7">
    <location>
        <begin position="382"/>
        <end position="432"/>
    </location>
</feature>
<evidence type="ECO:0000256" key="5">
    <source>
        <dbReference type="ARBA" id="ARBA00023242"/>
    </source>
</evidence>
<evidence type="ECO:0000313" key="11">
    <source>
        <dbReference type="EMBL" id="KAL5105224.1"/>
    </source>
</evidence>
<evidence type="ECO:0000259" key="9">
    <source>
        <dbReference type="Pfam" id="PF16099"/>
    </source>
</evidence>
<protein>
    <recommendedName>
        <fullName evidence="3">RecQ-mediated genome instability protein 1</fullName>
    </recommendedName>
</protein>
<reference evidence="11 12" key="1">
    <citation type="journal article" date="2022" name="Front. Cell. Infect. Microbiol.">
        <title>The Genomes of Two Strains of Taenia crassiceps the Animal Model for the Study of Human Cysticercosis.</title>
        <authorList>
            <person name="Bobes R.J."/>
            <person name="Estrada K."/>
            <person name="Rios-Valencia D.G."/>
            <person name="Calderon-Gallegos A."/>
            <person name="de la Torre P."/>
            <person name="Carrero J.C."/>
            <person name="Sanchez-Flores A."/>
            <person name="Laclette J.P."/>
        </authorList>
    </citation>
    <scope>NUCLEOTIDE SEQUENCE [LARGE SCALE GENOMIC DNA]</scope>
    <source>
        <strain evidence="11">WFUcys</strain>
    </source>
</reference>
<evidence type="ECO:0000256" key="2">
    <source>
        <dbReference type="ARBA" id="ARBA00006395"/>
    </source>
</evidence>
<dbReference type="Pfam" id="PF16099">
    <property type="entry name" value="RMI1_C"/>
    <property type="match status" value="1"/>
</dbReference>
<dbReference type="Gene3D" id="2.40.50.770">
    <property type="entry name" value="RecQ-mediated genome instability protein Rmi1, C-terminal domain"/>
    <property type="match status" value="1"/>
</dbReference>